<feature type="transmembrane region" description="Helical" evidence="2">
    <location>
        <begin position="172"/>
        <end position="191"/>
    </location>
</feature>
<evidence type="ECO:0000313" key="4">
    <source>
        <dbReference type="Proteomes" id="UP001595867"/>
    </source>
</evidence>
<reference evidence="4" key="1">
    <citation type="journal article" date="2019" name="Int. J. Syst. Evol. Microbiol.">
        <title>The Global Catalogue of Microorganisms (GCM) 10K type strain sequencing project: providing services to taxonomists for standard genome sequencing and annotation.</title>
        <authorList>
            <consortium name="The Broad Institute Genomics Platform"/>
            <consortium name="The Broad Institute Genome Sequencing Center for Infectious Disease"/>
            <person name="Wu L."/>
            <person name="Ma J."/>
        </authorList>
    </citation>
    <scope>NUCLEOTIDE SEQUENCE [LARGE SCALE GENOMIC DNA]</scope>
    <source>
        <strain evidence="4">TBRC 5832</strain>
    </source>
</reference>
<keyword evidence="2" id="KW-0472">Membrane</keyword>
<dbReference type="Proteomes" id="UP001595867">
    <property type="component" value="Unassembled WGS sequence"/>
</dbReference>
<feature type="compositionally biased region" description="Polar residues" evidence="1">
    <location>
        <begin position="239"/>
        <end position="248"/>
    </location>
</feature>
<keyword evidence="2" id="KW-0812">Transmembrane</keyword>
<sequence>MFSQAQYEAVIQEIDQGTRTLQAKLAEVKPAAREATDRWWIDPVSAEAINWVADKTVEIGTTMLEWIIDVLKGATAPIWMFVDSYHWTDLRAAANAVSTDLAMQNLVIDDSDWSGNARDSYLVVAGAQAGAAARVGSIATTTSTTLAGCAAAGLLFYIAVAAVLAKLTAATVAAIAAFGSAVFSWVGAALVIEEAGFNTAVLAGASATLATFLAAQAGAMSVLHGEAVDPGGFPGGNWPRSNSEQYSDATVGDGDADWSLKED</sequence>
<evidence type="ECO:0000313" key="3">
    <source>
        <dbReference type="EMBL" id="MFC4069566.1"/>
    </source>
</evidence>
<gene>
    <name evidence="3" type="ORF">ACFO0C_31970</name>
</gene>
<organism evidence="3 4">
    <name type="scientific">Actinoplanes subglobosus</name>
    <dbReference type="NCBI Taxonomy" id="1547892"/>
    <lineage>
        <taxon>Bacteria</taxon>
        <taxon>Bacillati</taxon>
        <taxon>Actinomycetota</taxon>
        <taxon>Actinomycetes</taxon>
        <taxon>Micromonosporales</taxon>
        <taxon>Micromonosporaceae</taxon>
        <taxon>Actinoplanes</taxon>
    </lineage>
</organism>
<dbReference type="RefSeq" id="WP_360327385.1">
    <property type="nucleotide sequence ID" value="NZ_JBHSBL010000020.1"/>
</dbReference>
<feature type="transmembrane region" description="Helical" evidence="2">
    <location>
        <begin position="197"/>
        <end position="215"/>
    </location>
</feature>
<feature type="transmembrane region" description="Helical" evidence="2">
    <location>
        <begin position="145"/>
        <end position="165"/>
    </location>
</feature>
<name>A0ABV8J206_9ACTN</name>
<evidence type="ECO:0000256" key="2">
    <source>
        <dbReference type="SAM" id="Phobius"/>
    </source>
</evidence>
<comment type="caution">
    <text evidence="3">The sequence shown here is derived from an EMBL/GenBank/DDBJ whole genome shotgun (WGS) entry which is preliminary data.</text>
</comment>
<keyword evidence="4" id="KW-1185">Reference proteome</keyword>
<accession>A0ABV8J206</accession>
<feature type="region of interest" description="Disordered" evidence="1">
    <location>
        <begin position="233"/>
        <end position="263"/>
    </location>
</feature>
<protein>
    <submittedName>
        <fullName evidence="3">Uncharacterized protein</fullName>
    </submittedName>
</protein>
<evidence type="ECO:0000256" key="1">
    <source>
        <dbReference type="SAM" id="MobiDB-lite"/>
    </source>
</evidence>
<dbReference type="EMBL" id="JBHSBL010000020">
    <property type="protein sequence ID" value="MFC4069566.1"/>
    <property type="molecule type" value="Genomic_DNA"/>
</dbReference>
<proteinExistence type="predicted"/>
<keyword evidence="2" id="KW-1133">Transmembrane helix</keyword>